<dbReference type="InterPro" id="IPR038359">
    <property type="entry name" value="Connexin_N_sf"/>
</dbReference>
<dbReference type="InterPro" id="IPR017990">
    <property type="entry name" value="Connexin_CS"/>
</dbReference>
<dbReference type="GO" id="GO:1903763">
    <property type="term" value="F:gap junction channel activity involved in cell communication by electrical coupling"/>
    <property type="evidence" value="ECO:0007669"/>
    <property type="project" value="Ensembl"/>
</dbReference>
<feature type="compositionally biased region" description="Basic and acidic residues" evidence="10">
    <location>
        <begin position="181"/>
        <end position="190"/>
    </location>
</feature>
<feature type="compositionally biased region" description="Basic residues" evidence="10">
    <location>
        <begin position="112"/>
        <end position="132"/>
    </location>
</feature>
<dbReference type="PANTHER" id="PTHR11984:SF52">
    <property type="entry name" value="GAP JUNCTION GAMMA-2 PROTEIN"/>
    <property type="match status" value="1"/>
</dbReference>
<evidence type="ECO:0000313" key="14">
    <source>
        <dbReference type="Ensembl" id="ENSSHAP00000036032.1"/>
    </source>
</evidence>
<feature type="domain" description="Connexin N-terminal" evidence="12">
    <location>
        <begin position="45"/>
        <end position="78"/>
    </location>
</feature>
<keyword evidence="15" id="KW-1185">Reference proteome</keyword>
<comment type="similarity">
    <text evidence="9">Belongs to the connexin family.</text>
</comment>
<feature type="region of interest" description="Disordered" evidence="10">
    <location>
        <begin position="110"/>
        <end position="205"/>
    </location>
</feature>
<feature type="transmembrane region" description="Helical" evidence="11">
    <location>
        <begin position="215"/>
        <end position="237"/>
    </location>
</feature>
<evidence type="ECO:0000256" key="2">
    <source>
        <dbReference type="ARBA" id="ARBA00004651"/>
    </source>
</evidence>
<feature type="region of interest" description="Disordered" evidence="10">
    <location>
        <begin position="401"/>
        <end position="479"/>
    </location>
</feature>
<comment type="function">
    <text evidence="9">One gap junction consists of a cluster of closely packed pairs of transmembrane channels, the connexons, through which materials of low MW diffuse from one cell to a neighboring cell.</text>
</comment>
<dbReference type="Ensembl" id="ENSSHAT00000025345.1">
    <property type="protein sequence ID" value="ENSSHAP00000025241.1"/>
    <property type="gene ID" value="ENSSHAG00000022939.1"/>
</dbReference>
<dbReference type="PROSITE" id="PS00407">
    <property type="entry name" value="CONNEXINS_1"/>
    <property type="match status" value="1"/>
</dbReference>
<keyword evidence="7 11" id="KW-1133">Transmembrane helix</keyword>
<dbReference type="Ensembl" id="ENSSHAT00000045246.1">
    <property type="protein sequence ID" value="ENSSHAP00000035195.1"/>
    <property type="gene ID" value="ENSSHAG00000022939.1"/>
</dbReference>
<dbReference type="Ensembl" id="ENSSHAT00000028005.1">
    <property type="protein sequence ID" value="ENSSHAP00000040198.1"/>
    <property type="gene ID" value="ENSSHAG00000022939.1"/>
</dbReference>
<evidence type="ECO:0000256" key="5">
    <source>
        <dbReference type="ARBA" id="ARBA00022868"/>
    </source>
</evidence>
<evidence type="ECO:0000259" key="13">
    <source>
        <dbReference type="SMART" id="SM01089"/>
    </source>
</evidence>
<dbReference type="Gene3D" id="1.20.1440.80">
    <property type="entry name" value="Gap junction channel protein cysteine-rich domain"/>
    <property type="match status" value="1"/>
</dbReference>
<organism evidence="14 15">
    <name type="scientific">Sarcophilus harrisii</name>
    <name type="common">Tasmanian devil</name>
    <name type="synonym">Sarcophilus laniarius</name>
    <dbReference type="NCBI Taxonomy" id="9305"/>
    <lineage>
        <taxon>Eukaryota</taxon>
        <taxon>Metazoa</taxon>
        <taxon>Chordata</taxon>
        <taxon>Craniata</taxon>
        <taxon>Vertebrata</taxon>
        <taxon>Euteleostomi</taxon>
        <taxon>Mammalia</taxon>
        <taxon>Metatheria</taxon>
        <taxon>Dasyuromorphia</taxon>
        <taxon>Dasyuridae</taxon>
        <taxon>Sarcophilus</taxon>
    </lineage>
</organism>
<dbReference type="PRINTS" id="PR00206">
    <property type="entry name" value="CONNEXIN"/>
</dbReference>
<dbReference type="PROSITE" id="PS00408">
    <property type="entry name" value="CONNEXINS_2"/>
    <property type="match status" value="1"/>
</dbReference>
<gene>
    <name evidence="14" type="primary">GJC2</name>
</gene>
<dbReference type="RefSeq" id="XP_031816128.1">
    <property type="nucleotide sequence ID" value="XM_031960268.1"/>
</dbReference>
<keyword evidence="6" id="KW-0965">Cell junction</keyword>
<feature type="transmembrane region" description="Helical" evidence="11">
    <location>
        <begin position="21"/>
        <end position="41"/>
    </location>
</feature>
<evidence type="ECO:0000256" key="11">
    <source>
        <dbReference type="SAM" id="Phobius"/>
    </source>
</evidence>
<evidence type="ECO:0000256" key="3">
    <source>
        <dbReference type="ARBA" id="ARBA00022475"/>
    </source>
</evidence>
<evidence type="ECO:0000256" key="7">
    <source>
        <dbReference type="ARBA" id="ARBA00022989"/>
    </source>
</evidence>
<dbReference type="GeneTree" id="ENSGT01150000286949"/>
<dbReference type="Pfam" id="PF00029">
    <property type="entry name" value="Connexin"/>
    <property type="match status" value="1"/>
</dbReference>
<evidence type="ECO:0000256" key="8">
    <source>
        <dbReference type="ARBA" id="ARBA00023136"/>
    </source>
</evidence>
<proteinExistence type="inferred from homology"/>
<reference evidence="14" key="2">
    <citation type="submission" date="2025-05" db="UniProtKB">
        <authorList>
            <consortium name="Ensembl"/>
        </authorList>
    </citation>
    <scope>IDENTIFICATION</scope>
</reference>
<accession>A0A7N4PE54</accession>
<evidence type="ECO:0000313" key="15">
    <source>
        <dbReference type="Proteomes" id="UP000007648"/>
    </source>
</evidence>
<feature type="transmembrane region" description="Helical" evidence="11">
    <location>
        <begin position="80"/>
        <end position="103"/>
    </location>
</feature>
<dbReference type="RefSeq" id="XP_023353763.2">
    <property type="nucleotide sequence ID" value="XM_023497995.2"/>
</dbReference>
<comment type="subcellular location">
    <subcellularLocation>
        <location evidence="1">Cell junction</location>
        <location evidence="1">Gap junction</location>
    </subcellularLocation>
    <subcellularLocation>
        <location evidence="2 9">Cell membrane</location>
        <topology evidence="2 9">Multi-pass membrane protein</topology>
    </subcellularLocation>
</comment>
<keyword evidence="3" id="KW-1003">Cell membrane</keyword>
<dbReference type="KEGG" id="shr:100915405"/>
<dbReference type="AlphaFoldDB" id="A0A7N4PE54"/>
<dbReference type="GO" id="GO:0043209">
    <property type="term" value="C:myelin sheath"/>
    <property type="evidence" value="ECO:0007669"/>
    <property type="project" value="Ensembl"/>
</dbReference>
<name>A0A7N4PE54_SARHA</name>
<dbReference type="GO" id="GO:0005922">
    <property type="term" value="C:connexin complex"/>
    <property type="evidence" value="ECO:0007669"/>
    <property type="project" value="InterPro"/>
</dbReference>
<dbReference type="OrthoDB" id="10061722at2759"/>
<dbReference type="CTD" id="57165"/>
<dbReference type="GeneID" id="100915405"/>
<reference evidence="14 15" key="1">
    <citation type="journal article" date="2011" name="Proc. Natl. Acad. Sci. U.S.A.">
        <title>Genetic diversity and population structure of the endangered marsupial Sarcophilus harrisii (Tasmanian devil).</title>
        <authorList>
            <person name="Miller W."/>
            <person name="Hayes V.M."/>
            <person name="Ratan A."/>
            <person name="Petersen D.C."/>
            <person name="Wittekindt N.E."/>
            <person name="Miller J."/>
            <person name="Walenz B."/>
            <person name="Knight J."/>
            <person name="Qi J."/>
            <person name="Zhao F."/>
            <person name="Wang Q."/>
            <person name="Bedoya-Reina O.C."/>
            <person name="Katiyar N."/>
            <person name="Tomsho L.P."/>
            <person name="Kasson L.M."/>
            <person name="Hardie R.A."/>
            <person name="Woodbridge P."/>
            <person name="Tindall E.A."/>
            <person name="Bertelsen M.F."/>
            <person name="Dixon D."/>
            <person name="Pyecroft S."/>
            <person name="Helgen K.M."/>
            <person name="Lesk A.M."/>
            <person name="Pringle T.H."/>
            <person name="Patterson N."/>
            <person name="Zhang Y."/>
            <person name="Kreiss A."/>
            <person name="Woods G.M."/>
            <person name="Jones M.E."/>
            <person name="Schuster S.C."/>
        </authorList>
    </citation>
    <scope>NUCLEOTIDE SEQUENCE [LARGE SCALE GENOMIC DNA]</scope>
</reference>
<dbReference type="PANTHER" id="PTHR11984">
    <property type="entry name" value="CONNEXIN"/>
    <property type="match status" value="1"/>
</dbReference>
<evidence type="ECO:0000256" key="6">
    <source>
        <dbReference type="ARBA" id="ARBA00022949"/>
    </source>
</evidence>
<dbReference type="SMART" id="SM00037">
    <property type="entry name" value="CNX"/>
    <property type="match status" value="1"/>
</dbReference>
<dbReference type="GO" id="GO:0009636">
    <property type="term" value="P:response to toxic substance"/>
    <property type="evidence" value="ECO:0007669"/>
    <property type="project" value="Ensembl"/>
</dbReference>
<evidence type="ECO:0000256" key="1">
    <source>
        <dbReference type="ARBA" id="ARBA00004610"/>
    </source>
</evidence>
<comment type="subunit">
    <text evidence="9">A connexon is composed of a hexamer of connexins.</text>
</comment>
<evidence type="ECO:0000259" key="12">
    <source>
        <dbReference type="SMART" id="SM00037"/>
    </source>
</evidence>
<dbReference type="SMART" id="SM01089">
    <property type="entry name" value="Connexin_CCC"/>
    <property type="match status" value="1"/>
</dbReference>
<keyword evidence="8 11" id="KW-0472">Membrane</keyword>
<feature type="domain" description="Connexin cysteine-rich" evidence="13">
    <location>
        <begin position="226"/>
        <end position="292"/>
    </location>
</feature>
<feature type="transmembrane region" description="Helical" evidence="11">
    <location>
        <begin position="269"/>
        <end position="287"/>
    </location>
</feature>
<keyword evidence="4 9" id="KW-0812">Transmembrane</keyword>
<dbReference type="Ensembl" id="ENSSHAT00000030958.1">
    <property type="protein sequence ID" value="ENSSHAP00000036032.1"/>
    <property type="gene ID" value="ENSSHAG00000022939.1"/>
</dbReference>
<protein>
    <recommendedName>
        <fullName evidence="9">Gap junction protein</fullName>
    </recommendedName>
</protein>
<dbReference type="InterPro" id="IPR000500">
    <property type="entry name" value="Connexin"/>
</dbReference>
<evidence type="ECO:0000256" key="10">
    <source>
        <dbReference type="SAM" id="MobiDB-lite"/>
    </source>
</evidence>
<keyword evidence="5 9" id="KW-0303">Gap junction</keyword>
<sequence length="479" mass="52635">MTNMSWSFLTRLLEEIHNHSTFVGKVWLTVLIVFRIVLTAVGGESIYSDEQSKFLCNTRQPGCDNVCYDAFAPLSHVRFWVFQIVVISTPSVMYLGYAIHRLARASEEERRRARRWRQGGRGARRRPPRRRLPPLPHPGWADSPNGGEEEPMIGLAGGVGEEEEGGDGSREDREQEEEEKEGLAGEKGKGSVEAGPANQKHDGRRRIQQEGLMKIYVLQLLARASFEICFLVGQYLLYGFEVQPFFRCSRDPCPHTVDCFVSRPTEKTVFLLVMYVVSCLCLVLNLCEMAHLGLGTLQDAVRNRRVGGRDQGSGGYPSPPPLPRQLPHGYPYTRNISCPPEYNLVVRAERAAATGRLMPGGLLAHEQNLANGALQELQELQGPGPEENPPPVDLAAAFRGTHRAGSQDPTNGVRSNGFPAYPAQVGLPPSRTDSPASAGTIVEQNHADGAQGRQGTKAKSNSEKGSSVSSKDGKTSVWI</sequence>
<evidence type="ECO:0000256" key="9">
    <source>
        <dbReference type="RuleBase" id="RU000630"/>
    </source>
</evidence>
<feature type="region of interest" description="Disordered" evidence="10">
    <location>
        <begin position="305"/>
        <end position="330"/>
    </location>
</feature>
<evidence type="ECO:0000256" key="4">
    <source>
        <dbReference type="ARBA" id="ARBA00022692"/>
    </source>
</evidence>
<dbReference type="Proteomes" id="UP000007648">
    <property type="component" value="Unassembled WGS sequence"/>
</dbReference>
<dbReference type="InterPro" id="IPR013092">
    <property type="entry name" value="Connexin_N"/>
</dbReference>
<dbReference type="InterPro" id="IPR019570">
    <property type="entry name" value="Connexin_CCC"/>
</dbReference>
<dbReference type="GO" id="GO:0007267">
    <property type="term" value="P:cell-cell signaling"/>
    <property type="evidence" value="ECO:0007669"/>
    <property type="project" value="Ensembl"/>
</dbReference>